<feature type="domain" description="Endoribonuclease YicC-like N-terminal" evidence="6">
    <location>
        <begin position="2"/>
        <end position="155"/>
    </location>
</feature>
<keyword evidence="2" id="KW-0540">Nuclease</keyword>
<reference evidence="8" key="1">
    <citation type="journal article" date="2021" name="Front. Microbiol.">
        <title>Comprehensive Comparative Genomics and Phenotyping of Methylobacterium Species.</title>
        <authorList>
            <person name="Alessa O."/>
            <person name="Ogura Y."/>
            <person name="Fujitani Y."/>
            <person name="Takami H."/>
            <person name="Hayashi T."/>
            <person name="Sahin N."/>
            <person name="Tani A."/>
        </authorList>
    </citation>
    <scope>NUCLEOTIDE SEQUENCE</scope>
    <source>
        <strain evidence="8">LMG 23639</strain>
    </source>
</reference>
<name>A0ABQ4SPM4_9HYPH</name>
<comment type="cofactor">
    <cofactor evidence="1">
        <name>a divalent metal cation</name>
        <dbReference type="ChEBI" id="CHEBI:60240"/>
    </cofactor>
</comment>
<dbReference type="Pfam" id="PF08340">
    <property type="entry name" value="YicC-like_C"/>
    <property type="match status" value="1"/>
</dbReference>
<feature type="domain" description="Endoribonuclease YicC-like C-terminal" evidence="7">
    <location>
        <begin position="177"/>
        <end position="291"/>
    </location>
</feature>
<dbReference type="InterPro" id="IPR013527">
    <property type="entry name" value="YicC-like_N"/>
</dbReference>
<reference evidence="8" key="2">
    <citation type="submission" date="2021-08" db="EMBL/GenBank/DDBJ databases">
        <authorList>
            <person name="Tani A."/>
            <person name="Ola A."/>
            <person name="Ogura Y."/>
            <person name="Katsura K."/>
            <person name="Hayashi T."/>
        </authorList>
    </citation>
    <scope>NUCLEOTIDE SEQUENCE</scope>
    <source>
        <strain evidence="8">LMG 23639</strain>
    </source>
</reference>
<dbReference type="InterPro" id="IPR013551">
    <property type="entry name" value="YicC-like_C"/>
</dbReference>
<evidence type="ECO:0008006" key="10">
    <source>
        <dbReference type="Google" id="ProtNLM"/>
    </source>
</evidence>
<keyword evidence="9" id="KW-1185">Reference proteome</keyword>
<evidence type="ECO:0000259" key="6">
    <source>
        <dbReference type="Pfam" id="PF03755"/>
    </source>
</evidence>
<dbReference type="InterPro" id="IPR005229">
    <property type="entry name" value="YicC/YloC-like"/>
</dbReference>
<accession>A0ABQ4SPM4</accession>
<evidence type="ECO:0000256" key="4">
    <source>
        <dbReference type="ARBA" id="ARBA00022801"/>
    </source>
</evidence>
<comment type="similarity">
    <text evidence="5">Belongs to the YicC/YloC family.</text>
</comment>
<dbReference type="EMBL" id="BPQR01000007">
    <property type="protein sequence ID" value="GJE05130.1"/>
    <property type="molecule type" value="Genomic_DNA"/>
</dbReference>
<gene>
    <name evidence="8" type="ORF">AOPFMNJM_0427</name>
</gene>
<dbReference type="RefSeq" id="WP_238273856.1">
    <property type="nucleotide sequence ID" value="NZ_BPQR01000007.1"/>
</dbReference>
<organism evidence="8 9">
    <name type="scientific">Methylobacterium jeotgali</name>
    <dbReference type="NCBI Taxonomy" id="381630"/>
    <lineage>
        <taxon>Bacteria</taxon>
        <taxon>Pseudomonadati</taxon>
        <taxon>Pseudomonadota</taxon>
        <taxon>Alphaproteobacteria</taxon>
        <taxon>Hyphomicrobiales</taxon>
        <taxon>Methylobacteriaceae</taxon>
        <taxon>Methylobacterium</taxon>
    </lineage>
</organism>
<dbReference type="PANTHER" id="PTHR30636:SF3">
    <property type="entry name" value="UPF0701 PROTEIN YICC"/>
    <property type="match status" value="1"/>
</dbReference>
<proteinExistence type="inferred from homology"/>
<dbReference type="NCBIfam" id="TIGR00255">
    <property type="entry name" value="YicC/YloC family endoribonuclease"/>
    <property type="match status" value="1"/>
</dbReference>
<keyword evidence="4" id="KW-0378">Hydrolase</keyword>
<evidence type="ECO:0000313" key="9">
    <source>
        <dbReference type="Proteomes" id="UP001055102"/>
    </source>
</evidence>
<evidence type="ECO:0000256" key="5">
    <source>
        <dbReference type="ARBA" id="ARBA00035648"/>
    </source>
</evidence>
<dbReference type="Proteomes" id="UP001055102">
    <property type="component" value="Unassembled WGS sequence"/>
</dbReference>
<keyword evidence="3" id="KW-0255">Endonuclease</keyword>
<evidence type="ECO:0000313" key="8">
    <source>
        <dbReference type="EMBL" id="GJE05130.1"/>
    </source>
</evidence>
<sequence>MIASMTGFARAAGTTGPVQWAWEVRSVNGRGLEVRLRVPPGFEAAGEVARTALQKTLNRGQCQLSLTLTRPEREVRVRVNEALLASLAQAVARVPVPEGIAPATMDGLLSIRGVIESDEEPAAEVETLARDLAEGVVRLVADLVESRRAEGRHLHEVVASQLRTIAELTAAAEDSPARRPEAVRERLQASIAGLAEAGALDPARLHQEAMLLAGKADVREELDRLRAHLAAATGLIEAGGAIGRRLDFLAQEFGREANTLCAKAGDVTLSRIGLDLKAVVEQFREQVQNVE</sequence>
<evidence type="ECO:0000256" key="3">
    <source>
        <dbReference type="ARBA" id="ARBA00022759"/>
    </source>
</evidence>
<evidence type="ECO:0000256" key="1">
    <source>
        <dbReference type="ARBA" id="ARBA00001968"/>
    </source>
</evidence>
<comment type="caution">
    <text evidence="8">The sequence shown here is derived from an EMBL/GenBank/DDBJ whole genome shotgun (WGS) entry which is preliminary data.</text>
</comment>
<evidence type="ECO:0000256" key="2">
    <source>
        <dbReference type="ARBA" id="ARBA00022722"/>
    </source>
</evidence>
<dbReference type="PANTHER" id="PTHR30636">
    <property type="entry name" value="UPF0701 PROTEIN YICC"/>
    <property type="match status" value="1"/>
</dbReference>
<dbReference type="Pfam" id="PF03755">
    <property type="entry name" value="YicC-like_N"/>
    <property type="match status" value="1"/>
</dbReference>
<protein>
    <recommendedName>
        <fullName evidence="10">YicC family protein</fullName>
    </recommendedName>
</protein>
<evidence type="ECO:0000259" key="7">
    <source>
        <dbReference type="Pfam" id="PF08340"/>
    </source>
</evidence>